<keyword evidence="1" id="KW-0150">Chloroplast</keyword>
<geneLocation type="chloroplast" evidence="1"/>
<reference evidence="1" key="1">
    <citation type="submission" date="2007-04" db="EMBL/GenBank/DDBJ databases">
        <authorList>
            <person name="Noh E.W."/>
            <person name="Lee J.S."/>
            <person name="Choi Y.I."/>
            <person name="Han M.S."/>
            <person name="Yi Y.S."/>
            <person name="Han S.U."/>
        </authorList>
    </citation>
    <scope>NUCLEOTIDE SEQUENCE</scope>
</reference>
<name>A4QM30_PINKO</name>
<keyword evidence="1" id="KW-0934">Plastid</keyword>
<evidence type="ECO:0000313" key="1">
    <source>
        <dbReference type="EMBL" id="ABP35357.1"/>
    </source>
</evidence>
<sequence length="43" mass="5181">MWVVIEEEDKFIPTGVRATIRSIVLQQQEELAKFYVKKRVDMR</sequence>
<proteinExistence type="predicted"/>
<dbReference type="AlphaFoldDB" id="A4QM30"/>
<dbReference type="EMBL" id="AY228468">
    <property type="protein sequence ID" value="ABP35357.1"/>
    <property type="molecule type" value="Genomic_DNA"/>
</dbReference>
<accession>A4QM30</accession>
<organism evidence="1">
    <name type="scientific">Pinus koraiensis</name>
    <name type="common">Korean pine</name>
    <dbReference type="NCBI Taxonomy" id="88728"/>
    <lineage>
        <taxon>Eukaryota</taxon>
        <taxon>Viridiplantae</taxon>
        <taxon>Streptophyta</taxon>
        <taxon>Embryophyta</taxon>
        <taxon>Tracheophyta</taxon>
        <taxon>Spermatophyta</taxon>
        <taxon>Pinopsida</taxon>
        <taxon>Pinidae</taxon>
        <taxon>Conifers I</taxon>
        <taxon>Pinales</taxon>
        <taxon>Pinaceae</taxon>
        <taxon>Pinus</taxon>
        <taxon>Pinus subgen. Strobus</taxon>
    </lineage>
</organism>
<protein>
    <submittedName>
        <fullName evidence="1">ORF43f</fullName>
    </submittedName>
</protein>